<keyword evidence="1" id="KW-0812">Transmembrane</keyword>
<sequence>MDQPIYWGLLLATASVLVGARLAARRPLWRSHSSAISTGDLVVTVTAAAILAFHCAAMFFADWVDAVPFAEAPAAAVRDLDSLASEVSYWVPAVALIIALRQVWVWPPAVALLVVTLGGVGYTMFVPHALTTHLAWLAAAVVTLVLLGTALVSSSVPRGSVSSARL</sequence>
<proteinExistence type="predicted"/>
<gene>
    <name evidence="2" type="ORF">JOE61_003488</name>
</gene>
<dbReference type="RefSeq" id="WP_193667645.1">
    <property type="nucleotide sequence ID" value="NZ_JACDTV010000002.1"/>
</dbReference>
<feature type="transmembrane region" description="Helical" evidence="1">
    <location>
        <begin position="36"/>
        <end position="61"/>
    </location>
</feature>
<name>A0ABS2MEQ6_9ACTN</name>
<feature type="transmembrane region" description="Helical" evidence="1">
    <location>
        <begin position="6"/>
        <end position="24"/>
    </location>
</feature>
<dbReference type="Proteomes" id="UP000732378">
    <property type="component" value="Unassembled WGS sequence"/>
</dbReference>
<evidence type="ECO:0000313" key="2">
    <source>
        <dbReference type="EMBL" id="MBM7509674.1"/>
    </source>
</evidence>
<comment type="caution">
    <text evidence="2">The sequence shown here is derived from an EMBL/GenBank/DDBJ whole genome shotgun (WGS) entry which is preliminary data.</text>
</comment>
<accession>A0ABS2MEQ6</accession>
<feature type="transmembrane region" description="Helical" evidence="1">
    <location>
        <begin position="111"/>
        <end position="130"/>
    </location>
</feature>
<keyword evidence="1" id="KW-0472">Membrane</keyword>
<reference evidence="2 3" key="1">
    <citation type="submission" date="2021-01" db="EMBL/GenBank/DDBJ databases">
        <title>Sequencing the genomes of 1000 actinobacteria strains.</title>
        <authorList>
            <person name="Klenk H.-P."/>
        </authorList>
    </citation>
    <scope>NUCLEOTIDE SEQUENCE [LARGE SCALE GENOMIC DNA]</scope>
    <source>
        <strain evidence="2 3">DSM 18239</strain>
    </source>
</reference>
<keyword evidence="1" id="KW-1133">Transmembrane helix</keyword>
<feature type="transmembrane region" description="Helical" evidence="1">
    <location>
        <begin position="136"/>
        <end position="156"/>
    </location>
</feature>
<evidence type="ECO:0000256" key="1">
    <source>
        <dbReference type="SAM" id="Phobius"/>
    </source>
</evidence>
<organism evidence="2 3">
    <name type="scientific">Nocardioides salarius</name>
    <dbReference type="NCBI Taxonomy" id="374513"/>
    <lineage>
        <taxon>Bacteria</taxon>
        <taxon>Bacillati</taxon>
        <taxon>Actinomycetota</taxon>
        <taxon>Actinomycetes</taxon>
        <taxon>Propionibacteriales</taxon>
        <taxon>Nocardioidaceae</taxon>
        <taxon>Nocardioides</taxon>
    </lineage>
</organism>
<evidence type="ECO:0008006" key="4">
    <source>
        <dbReference type="Google" id="ProtNLM"/>
    </source>
</evidence>
<dbReference type="EMBL" id="JAFBBZ010000001">
    <property type="protein sequence ID" value="MBM7509674.1"/>
    <property type="molecule type" value="Genomic_DNA"/>
</dbReference>
<evidence type="ECO:0000313" key="3">
    <source>
        <dbReference type="Proteomes" id="UP000732378"/>
    </source>
</evidence>
<protein>
    <recommendedName>
        <fullName evidence="4">Integral membrane protein</fullName>
    </recommendedName>
</protein>
<keyword evidence="3" id="KW-1185">Reference proteome</keyword>